<keyword evidence="3" id="KW-0732">Signal</keyword>
<keyword evidence="4" id="KW-1015">Disulfide bond</keyword>
<dbReference type="SUPFAM" id="SSF51445">
    <property type="entry name" value="(Trans)glycosidases"/>
    <property type="match status" value="1"/>
</dbReference>
<dbReference type="GO" id="GO:0071970">
    <property type="term" value="P:fungal-type cell wall (1-&gt;3)-beta-D-glucan biosynthetic process"/>
    <property type="evidence" value="ECO:0007669"/>
    <property type="project" value="TreeGrafter"/>
</dbReference>
<evidence type="ECO:0000256" key="1">
    <source>
        <dbReference type="ARBA" id="ARBA00004609"/>
    </source>
</evidence>
<evidence type="ECO:0000256" key="2">
    <source>
        <dbReference type="ARBA" id="ARBA00007528"/>
    </source>
</evidence>
<comment type="subcellular location">
    <subcellularLocation>
        <location evidence="1 6">Cell membrane</location>
        <topology evidence="1 6">Lipid-anchor</topology>
        <topology evidence="1 6">GPI-anchor</topology>
    </subcellularLocation>
</comment>
<proteinExistence type="inferred from homology"/>
<keyword evidence="6" id="KW-0449">Lipoprotein</keyword>
<comment type="similarity">
    <text evidence="2 6">Belongs to the glycosyl hydrolase 72 family.</text>
</comment>
<keyword evidence="6" id="KW-0336">GPI-anchor</keyword>
<evidence type="ECO:0000313" key="8">
    <source>
        <dbReference type="Proteomes" id="UP000803884"/>
    </source>
</evidence>
<evidence type="ECO:0000313" key="7">
    <source>
        <dbReference type="EMBL" id="KAL1586393.1"/>
    </source>
</evidence>
<dbReference type="GO" id="GO:0031505">
    <property type="term" value="P:fungal-type cell wall organization"/>
    <property type="evidence" value="ECO:0007669"/>
    <property type="project" value="TreeGrafter"/>
</dbReference>
<comment type="function">
    <text evidence="6">Splits internally a 1,3-beta-glucan molecule and transfers the newly generated reducing end (the donor) to the non-reducing end of another 1,3-beta-glucan molecule (the acceptor) forming a 1,3-beta linkage, resulting in the elongation of 1,3-beta-glucan chains in the cell wall.</text>
</comment>
<comment type="caution">
    <text evidence="7">The sequence shown here is derived from an EMBL/GenBank/DDBJ whole genome shotgun (WGS) entry which is preliminary data.</text>
</comment>
<accession>A0AB34KNK2</accession>
<dbReference type="Proteomes" id="UP000803884">
    <property type="component" value="Unassembled WGS sequence"/>
</dbReference>
<dbReference type="EC" id="2.4.1.-" evidence="6"/>
<dbReference type="GO" id="GO:0098552">
    <property type="term" value="C:side of membrane"/>
    <property type="evidence" value="ECO:0007669"/>
    <property type="project" value="UniProtKB-KW"/>
</dbReference>
<dbReference type="GO" id="GO:0005886">
    <property type="term" value="C:plasma membrane"/>
    <property type="evidence" value="ECO:0007669"/>
    <property type="project" value="UniProtKB-SubCell"/>
</dbReference>
<keyword evidence="5" id="KW-0325">Glycoprotein</keyword>
<gene>
    <name evidence="7" type="ORF">WHR41_05155</name>
</gene>
<evidence type="ECO:0000256" key="5">
    <source>
        <dbReference type="ARBA" id="ARBA00023180"/>
    </source>
</evidence>
<sequence>MISIETKGNFFYQGDERFLIKGVTYTPRKPHVRPFTEEAYIDPLSEEWLPELRKDIPYFHELGINSIFICHSDTTKAPDAALKVLQDAGIYVLLEIFTNVMKRVPFSVDLSDTEEELDMARLYSQSIVRRNLFLVDQTAKFLNVLGYSVSMTGLNGRGETRLAAVCRAAVRDVKQYLHLRGGRTIPVGMNFSVIQGPTRQAAPRFMAAGAPEERVDFCSFGVYDWVGPSSFQISGYNSMVESLGQLPVPMFFNQYGAAVGRSRVLDEVECLLSPDMTGVFSGGFFQTYAYTDPKRDRKTSVDEDGDDEEDFEVPGGYDLVNVTEDGTRAPKADFQRYKERLASVSSKTSEQVIGQHERKHYEDWRGVFNNAPGVGANGWLAQLGDVPPFPLEWSQVL</sequence>
<keyword evidence="8" id="KW-1185">Reference proteome</keyword>
<evidence type="ECO:0000256" key="3">
    <source>
        <dbReference type="ARBA" id="ARBA00022729"/>
    </source>
</evidence>
<dbReference type="GO" id="GO:0042124">
    <property type="term" value="F:1,3-beta-glucanosyltransferase activity"/>
    <property type="evidence" value="ECO:0007669"/>
    <property type="project" value="TreeGrafter"/>
</dbReference>
<dbReference type="Gene3D" id="3.20.20.80">
    <property type="entry name" value="Glycosidases"/>
    <property type="match status" value="1"/>
</dbReference>
<dbReference type="GeneID" id="96006598"/>
<keyword evidence="6" id="KW-0472">Membrane</keyword>
<protein>
    <recommendedName>
        <fullName evidence="6">1,3-beta-glucanosyltransferase</fullName>
        <ecNumber evidence="6">2.4.1.-</ecNumber>
    </recommendedName>
</protein>
<evidence type="ECO:0000256" key="6">
    <source>
        <dbReference type="RuleBase" id="RU361209"/>
    </source>
</evidence>
<dbReference type="Pfam" id="PF03198">
    <property type="entry name" value="Glyco_hydro_72"/>
    <property type="match status" value="1"/>
</dbReference>
<dbReference type="InterPro" id="IPR004886">
    <property type="entry name" value="Glucanosyltransferase"/>
</dbReference>
<dbReference type="InterPro" id="IPR017853">
    <property type="entry name" value="GH"/>
</dbReference>
<dbReference type="PANTHER" id="PTHR31468">
    <property type="entry name" value="1,3-BETA-GLUCANOSYLTRANSFERASE GAS1"/>
    <property type="match status" value="1"/>
</dbReference>
<keyword evidence="6" id="KW-0808">Transferase</keyword>
<organism evidence="7 8">
    <name type="scientific">Cladosporium halotolerans</name>
    <dbReference type="NCBI Taxonomy" id="1052096"/>
    <lineage>
        <taxon>Eukaryota</taxon>
        <taxon>Fungi</taxon>
        <taxon>Dikarya</taxon>
        <taxon>Ascomycota</taxon>
        <taxon>Pezizomycotina</taxon>
        <taxon>Dothideomycetes</taxon>
        <taxon>Dothideomycetidae</taxon>
        <taxon>Cladosporiales</taxon>
        <taxon>Cladosporiaceae</taxon>
        <taxon>Cladosporium</taxon>
    </lineage>
</organism>
<dbReference type="RefSeq" id="XP_069229498.1">
    <property type="nucleotide sequence ID" value="XM_069373760.1"/>
</dbReference>
<reference evidence="7 8" key="1">
    <citation type="journal article" date="2020" name="Microbiol. Resour. Announc.">
        <title>Draft Genome Sequence of a Cladosporium Species Isolated from the Mesophotic Ascidian Didemnum maculosum.</title>
        <authorList>
            <person name="Gioti A."/>
            <person name="Siaperas R."/>
            <person name="Nikolaivits E."/>
            <person name="Le Goff G."/>
            <person name="Ouazzani J."/>
            <person name="Kotoulas G."/>
            <person name="Topakas E."/>
        </authorList>
    </citation>
    <scope>NUCLEOTIDE SEQUENCE [LARGE SCALE GENOMIC DNA]</scope>
    <source>
        <strain evidence="7 8">TM138-S3</strain>
    </source>
</reference>
<evidence type="ECO:0000256" key="4">
    <source>
        <dbReference type="ARBA" id="ARBA00023157"/>
    </source>
</evidence>
<dbReference type="PANTHER" id="PTHR31468:SF2">
    <property type="entry name" value="1,3-BETA-GLUCANOSYLTRANSFERASE GAS1"/>
    <property type="match status" value="1"/>
</dbReference>
<name>A0AB34KNK2_9PEZI</name>
<dbReference type="EMBL" id="JAAQHG020000014">
    <property type="protein sequence ID" value="KAL1586393.1"/>
    <property type="molecule type" value="Genomic_DNA"/>
</dbReference>
<dbReference type="AlphaFoldDB" id="A0AB34KNK2"/>